<dbReference type="Proteomes" id="UP000288227">
    <property type="component" value="Unassembled WGS sequence"/>
</dbReference>
<gene>
    <name evidence="2" type="ORF">SanaruYs_07640</name>
</gene>
<evidence type="ECO:0000313" key="2">
    <source>
        <dbReference type="EMBL" id="GCC50549.1"/>
    </source>
</evidence>
<feature type="region of interest" description="Disordered" evidence="1">
    <location>
        <begin position="1"/>
        <end position="28"/>
    </location>
</feature>
<dbReference type="RefSeq" id="WP_246011830.1">
    <property type="nucleotide sequence ID" value="NZ_BHXQ01000001.1"/>
</dbReference>
<dbReference type="EMBL" id="BHXQ01000001">
    <property type="protein sequence ID" value="GCC50549.1"/>
    <property type="molecule type" value="Genomic_DNA"/>
</dbReference>
<comment type="caution">
    <text evidence="2">The sequence shown here is derived from an EMBL/GenBank/DDBJ whole genome shotgun (WGS) entry which is preliminary data.</text>
</comment>
<reference evidence="2 3" key="1">
    <citation type="submission" date="2018-11" db="EMBL/GenBank/DDBJ databases">
        <title>Chryseotalea sanarue gen. nov., sp., nov., a member of the family Cytophagaceae, isolated from a brackish lake in Hamamatsu Japan.</title>
        <authorList>
            <person name="Maejima Y."/>
            <person name="Iino T."/>
            <person name="Muraguchi Y."/>
            <person name="Fukuda K."/>
            <person name="Ohkuma M."/>
            <person name="Moriuchi R."/>
            <person name="Dohra H."/>
            <person name="Kimbara K."/>
            <person name="Shintani M."/>
        </authorList>
    </citation>
    <scope>NUCLEOTIDE SEQUENCE [LARGE SCALE GENOMIC DNA]</scope>
    <source>
        <strain evidence="2 3">Ys</strain>
    </source>
</reference>
<proteinExistence type="predicted"/>
<accession>A0A401U6P9</accession>
<name>A0A401U6P9_9BACT</name>
<evidence type="ECO:0000313" key="3">
    <source>
        <dbReference type="Proteomes" id="UP000288227"/>
    </source>
</evidence>
<dbReference type="AlphaFoldDB" id="A0A401U6P9"/>
<sequence length="107" mass="11475">MAKSTTPVKKKVSTSAKKSSPAKKASNSSITLDMVNEAALTALKKLNIEEKLQNDIAWCLGSYRHDNNPVGLIETAKRAITVLKAAKAKNAKAVAVKVITDLEKVVK</sequence>
<organism evidence="2 3">
    <name type="scientific">Chryseotalea sanaruensis</name>
    <dbReference type="NCBI Taxonomy" id="2482724"/>
    <lineage>
        <taxon>Bacteria</taxon>
        <taxon>Pseudomonadati</taxon>
        <taxon>Bacteroidota</taxon>
        <taxon>Cytophagia</taxon>
        <taxon>Cytophagales</taxon>
        <taxon>Chryseotaleaceae</taxon>
        <taxon>Chryseotalea</taxon>
    </lineage>
</organism>
<evidence type="ECO:0000256" key="1">
    <source>
        <dbReference type="SAM" id="MobiDB-lite"/>
    </source>
</evidence>
<keyword evidence="3" id="KW-1185">Reference proteome</keyword>
<protein>
    <submittedName>
        <fullName evidence="2">Uncharacterized protein</fullName>
    </submittedName>
</protein>